<reference evidence="3" key="1">
    <citation type="submission" date="2016-11" db="EMBL/GenBank/DDBJ databases">
        <authorList>
            <person name="Varghese N."/>
            <person name="Submissions S."/>
        </authorList>
    </citation>
    <scope>NUCLEOTIDE SEQUENCE [LARGE SCALE GENOMIC DNA]</scope>
    <source>
        <strain evidence="3">DSM 19859</strain>
    </source>
</reference>
<dbReference type="EMBL" id="QOVN01000002">
    <property type="protein sequence ID" value="RXG30096.1"/>
    <property type="molecule type" value="Genomic_DNA"/>
</dbReference>
<sequence>MKHFYPNLQLVAFTIFFLSIVPVLGQTTGVGIGTTNPRVKLEVAGDARVQNTVTISTINDLKDDDTSTFLIQDGNSKIKSLDVSNPTGAALGYIQIYELYDPQEDWVFDFDTRVDANEFVLNTLSASYDRELDINSNATIPFYSAFIKDGTWHITADFPAANNLNPNEKGTWTITTLIYSKDLSKQFGRIPVAMEEASTQSATNPFID</sequence>
<evidence type="ECO:0000313" key="1">
    <source>
        <dbReference type="EMBL" id="RXG30096.1"/>
    </source>
</evidence>
<name>A0A1M5XLL4_9FLAO</name>
<dbReference type="Proteomes" id="UP000184240">
    <property type="component" value="Unassembled WGS sequence"/>
</dbReference>
<gene>
    <name evidence="1" type="ORF">DSM01_845</name>
    <name evidence="2" type="ORF">SAMN04487999_1551</name>
</gene>
<accession>A0A1M5XLL4</accession>
<evidence type="ECO:0000313" key="2">
    <source>
        <dbReference type="EMBL" id="SHI00153.1"/>
    </source>
</evidence>
<dbReference type="AlphaFoldDB" id="A0A1M5XLL4"/>
<dbReference type="RefSeq" id="WP_072981982.1">
    <property type="nucleotide sequence ID" value="NZ_FQXT01000003.1"/>
</dbReference>
<reference evidence="1 4" key="3">
    <citation type="submission" date="2018-07" db="EMBL/GenBank/DDBJ databases">
        <title>Leeuwenhoekiella genomics.</title>
        <authorList>
            <person name="Tahon G."/>
            <person name="Willems A."/>
        </authorList>
    </citation>
    <scope>NUCLEOTIDE SEQUENCE [LARGE SCALE GENOMIC DNA]</scope>
    <source>
        <strain evidence="1 4">LMG 24856</strain>
    </source>
</reference>
<reference evidence="2" key="2">
    <citation type="submission" date="2016-11" db="EMBL/GenBank/DDBJ databases">
        <authorList>
            <person name="Jaros S."/>
            <person name="Januszkiewicz K."/>
            <person name="Wedrychowicz H."/>
        </authorList>
    </citation>
    <scope>NUCLEOTIDE SEQUENCE [LARGE SCALE GENOMIC DNA]</scope>
    <source>
        <strain evidence="2">DSM 19859</strain>
    </source>
</reference>
<proteinExistence type="predicted"/>
<keyword evidence="4" id="KW-1185">Reference proteome</keyword>
<dbReference type="OrthoDB" id="1449049at2"/>
<dbReference type="EMBL" id="FQXT01000003">
    <property type="protein sequence ID" value="SHI00153.1"/>
    <property type="molecule type" value="Genomic_DNA"/>
</dbReference>
<evidence type="ECO:0000313" key="4">
    <source>
        <dbReference type="Proteomes" id="UP000290037"/>
    </source>
</evidence>
<organism evidence="2 3">
    <name type="scientific">Leeuwenhoekiella palythoae</name>
    <dbReference type="NCBI Taxonomy" id="573501"/>
    <lineage>
        <taxon>Bacteria</taxon>
        <taxon>Pseudomonadati</taxon>
        <taxon>Bacteroidota</taxon>
        <taxon>Flavobacteriia</taxon>
        <taxon>Flavobacteriales</taxon>
        <taxon>Flavobacteriaceae</taxon>
        <taxon>Leeuwenhoekiella</taxon>
    </lineage>
</organism>
<dbReference type="STRING" id="573501.SAMN04487999_1551"/>
<dbReference type="Proteomes" id="UP000290037">
    <property type="component" value="Unassembled WGS sequence"/>
</dbReference>
<evidence type="ECO:0000313" key="3">
    <source>
        <dbReference type="Proteomes" id="UP000184240"/>
    </source>
</evidence>
<protein>
    <submittedName>
        <fullName evidence="2">Uncharacterized protein</fullName>
    </submittedName>
</protein>